<reference evidence="3" key="1">
    <citation type="journal article" date="2013" name="Genome Announc.">
        <title>Genome sequence of the basidiomycetous yeast Pseudozyma antarctica T-34, a producer of the glycolipid biosurfactants mannosylerythritol lipids.</title>
        <authorList>
            <person name="Morita T."/>
            <person name="Koike H."/>
            <person name="Koyama Y."/>
            <person name="Hagiwara H."/>
            <person name="Ito E."/>
            <person name="Fukuoka T."/>
            <person name="Imura T."/>
            <person name="Machida M."/>
            <person name="Kitamoto D."/>
        </authorList>
    </citation>
    <scope>NUCLEOTIDE SEQUENCE [LARGE SCALE GENOMIC DNA]</scope>
    <source>
        <strain evidence="3">T-34</strain>
    </source>
</reference>
<feature type="compositionally biased region" description="Polar residues" evidence="1">
    <location>
        <begin position="75"/>
        <end position="90"/>
    </location>
</feature>
<gene>
    <name evidence="2" type="ORF">PANT_8d00081</name>
</gene>
<evidence type="ECO:0000313" key="2">
    <source>
        <dbReference type="EMBL" id="GAC73132.1"/>
    </source>
</evidence>
<dbReference type="Proteomes" id="UP000011976">
    <property type="component" value="Unassembled WGS sequence"/>
</dbReference>
<dbReference type="AlphaFoldDB" id="M9ME46"/>
<protein>
    <submittedName>
        <fullName evidence="2">Uncharacterized protein</fullName>
    </submittedName>
</protein>
<proteinExistence type="predicted"/>
<accession>M9ME46</accession>
<name>M9ME46_PSEA3</name>
<dbReference type="EMBL" id="DF196774">
    <property type="protein sequence ID" value="GAC73132.1"/>
    <property type="molecule type" value="Genomic_DNA"/>
</dbReference>
<sequence>MSYLFFLKKQVQPPAIDGQFGSEPQSMCLLNLGDLPIVREARGLVLCRAAFAGGGWAETELLKKAEVFVRESARPRSSSAQNDSSKTAGTISHLALPPVPDSSRPSYGHHGNTSTAPTPCIAFPALSNYIRVFLPATAQFPTSMPIHVVLPRSHRSGPSIPTSTMLTRTSKDTLTMGSYSCGSRT</sequence>
<evidence type="ECO:0000256" key="1">
    <source>
        <dbReference type="SAM" id="MobiDB-lite"/>
    </source>
</evidence>
<organism evidence="2 3">
    <name type="scientific">Pseudozyma antarctica (strain T-34)</name>
    <name type="common">Yeast</name>
    <name type="synonym">Candida antarctica</name>
    <dbReference type="NCBI Taxonomy" id="1151754"/>
    <lineage>
        <taxon>Eukaryota</taxon>
        <taxon>Fungi</taxon>
        <taxon>Dikarya</taxon>
        <taxon>Basidiomycota</taxon>
        <taxon>Ustilaginomycotina</taxon>
        <taxon>Ustilaginomycetes</taxon>
        <taxon>Ustilaginales</taxon>
        <taxon>Ustilaginaceae</taxon>
        <taxon>Moesziomyces</taxon>
    </lineage>
</organism>
<feature type="region of interest" description="Disordered" evidence="1">
    <location>
        <begin position="72"/>
        <end position="113"/>
    </location>
</feature>
<evidence type="ECO:0000313" key="3">
    <source>
        <dbReference type="Proteomes" id="UP000011976"/>
    </source>
</evidence>